<dbReference type="PANTHER" id="PTHR46423">
    <property type="entry name" value="RNA POLYMERASE II-ASSOCIATED PROTEIN 3"/>
    <property type="match status" value="1"/>
</dbReference>
<dbReference type="Pfam" id="PF13877">
    <property type="entry name" value="RPAP3_C"/>
    <property type="match status" value="1"/>
</dbReference>
<keyword evidence="4" id="KW-0677">Repeat</keyword>
<evidence type="ECO:0000256" key="4">
    <source>
        <dbReference type="ARBA" id="ARBA00022737"/>
    </source>
</evidence>
<evidence type="ECO:0000256" key="11">
    <source>
        <dbReference type="PROSITE-ProRule" id="PRU00339"/>
    </source>
</evidence>
<dbReference type="EMBL" id="WJQU01000002">
    <property type="protein sequence ID" value="KAJ6640570.1"/>
    <property type="molecule type" value="Genomic_DNA"/>
</dbReference>
<keyword evidence="6" id="KW-0130">Cell adhesion</keyword>
<dbReference type="AlphaFoldDB" id="A0A9Q0S1Y5"/>
<evidence type="ECO:0000259" key="14">
    <source>
        <dbReference type="Pfam" id="PF13877"/>
    </source>
</evidence>
<protein>
    <recommendedName>
        <fullName evidence="10">RNA polymerase II-associated protein 3</fullName>
    </recommendedName>
</protein>
<evidence type="ECO:0000256" key="2">
    <source>
        <dbReference type="ARBA" id="ARBA00008141"/>
    </source>
</evidence>
<feature type="region of interest" description="Disordered" evidence="12">
    <location>
        <begin position="435"/>
        <end position="541"/>
    </location>
</feature>
<evidence type="ECO:0000256" key="8">
    <source>
        <dbReference type="ARBA" id="ARBA00023136"/>
    </source>
</evidence>
<keyword evidence="3 13" id="KW-0812">Transmembrane</keyword>
<dbReference type="PROSITE" id="PS50005">
    <property type="entry name" value="TPR"/>
    <property type="match status" value="1"/>
</dbReference>
<keyword evidence="5 11" id="KW-0802">TPR repeat</keyword>
<dbReference type="GO" id="GO:0101031">
    <property type="term" value="C:protein folding chaperone complex"/>
    <property type="evidence" value="ECO:0007669"/>
    <property type="project" value="TreeGrafter"/>
</dbReference>
<evidence type="ECO:0000256" key="5">
    <source>
        <dbReference type="ARBA" id="ARBA00022803"/>
    </source>
</evidence>
<dbReference type="OrthoDB" id="2942533at2759"/>
<evidence type="ECO:0000313" key="15">
    <source>
        <dbReference type="EMBL" id="KAJ6640570.1"/>
    </source>
</evidence>
<dbReference type="Pfam" id="PF04923">
    <property type="entry name" value="Ninjurin"/>
    <property type="match status" value="1"/>
</dbReference>
<evidence type="ECO:0000313" key="16">
    <source>
        <dbReference type="Proteomes" id="UP001151699"/>
    </source>
</evidence>
<evidence type="ECO:0000256" key="13">
    <source>
        <dbReference type="SAM" id="Phobius"/>
    </source>
</evidence>
<comment type="caution">
    <text evidence="15">The sequence shown here is derived from an EMBL/GenBank/DDBJ whole genome shotgun (WGS) entry which is preliminary data.</text>
</comment>
<keyword evidence="7 13" id="KW-1133">Transmembrane helix</keyword>
<proteinExistence type="inferred from homology"/>
<dbReference type="SMART" id="SM00028">
    <property type="entry name" value="TPR"/>
    <property type="match status" value="3"/>
</dbReference>
<sequence>MNSIKQIELQQQIKGNSLGLQNQINELYKWEKEIKRNSMVNGQTKSDENSVPIRSHNKTTISNGHSDDEELPADPETKKRQANEYKIVGNRFVGAGEYESARGFYSKAIEINAEPVFYINRALCFLKLELYKLCIDDCTKAIELDPKLVKAYYRRMQANEVLCNFASALNDCNEVLKLQPKSVEGIEASRRLTDRISGKNLIPLSPNASQLSWSKLDTNVKDVSFIKKPPHLQSKKPLRRIQINGPMSTGNSTSTDKKSKDEENEASKSAENGIEQSTITNAENICGVIPLKSPNSSAQFYQKWRELINNSQKYSYLKIIDVASFNYLIGSQFDCDLLKNLLQILSENFINDKIPVSGILKQIIINDQFKILKLLMDTEDKNAFEKLLKYLETNEPSSKATVLGTLDDWMDIRERVKRLTQFELEEGSIDTLSNAHRLPANRNNKASTDKTDVRNARVLESDVDPLLDTEMIPKPRPPLAHPELDDDEPGNDNVPNTPQYHPGVDDGFFPNFDPRIGDDDPKKPVPPNVNGSGPRARRPSVNNFPYAPGFDPLEGTPQIIPDVNVYQHKKTLAQGMMDLALLSANANQLRYVLESYNRHPYYYFSLVFISLSLILQLDFYWKKHST</sequence>
<dbReference type="InterPro" id="IPR051966">
    <property type="entry name" value="RPAP3"/>
</dbReference>
<keyword evidence="8 13" id="KW-0472">Membrane</keyword>
<dbReference type="GO" id="GO:0016020">
    <property type="term" value="C:membrane"/>
    <property type="evidence" value="ECO:0007669"/>
    <property type="project" value="UniProtKB-SubCell"/>
</dbReference>
<feature type="compositionally biased region" description="Basic and acidic residues" evidence="12">
    <location>
        <begin position="255"/>
        <end position="268"/>
    </location>
</feature>
<name>A0A9Q0S1Y5_9DIPT</name>
<organism evidence="15 16">
    <name type="scientific">Pseudolycoriella hygida</name>
    <dbReference type="NCBI Taxonomy" id="35572"/>
    <lineage>
        <taxon>Eukaryota</taxon>
        <taxon>Metazoa</taxon>
        <taxon>Ecdysozoa</taxon>
        <taxon>Arthropoda</taxon>
        <taxon>Hexapoda</taxon>
        <taxon>Insecta</taxon>
        <taxon>Pterygota</taxon>
        <taxon>Neoptera</taxon>
        <taxon>Endopterygota</taxon>
        <taxon>Diptera</taxon>
        <taxon>Nematocera</taxon>
        <taxon>Sciaroidea</taxon>
        <taxon>Sciaridae</taxon>
        <taxon>Pseudolycoriella</taxon>
    </lineage>
</organism>
<feature type="compositionally biased region" description="Polar residues" evidence="12">
    <location>
        <begin position="245"/>
        <end position="254"/>
    </location>
</feature>
<comment type="similarity">
    <text evidence="9">Belongs to the RPAP3 family.</text>
</comment>
<dbReference type="Pfam" id="PF00515">
    <property type="entry name" value="TPR_1"/>
    <property type="match status" value="1"/>
</dbReference>
<dbReference type="SUPFAM" id="SSF48452">
    <property type="entry name" value="TPR-like"/>
    <property type="match status" value="1"/>
</dbReference>
<reference evidence="15" key="1">
    <citation type="submission" date="2022-07" db="EMBL/GenBank/DDBJ databases">
        <authorList>
            <person name="Trinca V."/>
            <person name="Uliana J.V.C."/>
            <person name="Torres T.T."/>
            <person name="Ward R.J."/>
            <person name="Monesi N."/>
        </authorList>
    </citation>
    <scope>NUCLEOTIDE SEQUENCE</scope>
    <source>
        <strain evidence="15">HSMRA1968</strain>
        <tissue evidence="15">Whole embryos</tissue>
    </source>
</reference>
<accession>A0A9Q0S1Y5</accession>
<dbReference type="GO" id="GO:0007155">
    <property type="term" value="P:cell adhesion"/>
    <property type="evidence" value="ECO:0007669"/>
    <property type="project" value="UniProtKB-KW"/>
</dbReference>
<feature type="region of interest" description="Disordered" evidence="12">
    <location>
        <begin position="39"/>
        <end position="80"/>
    </location>
</feature>
<feature type="repeat" description="TPR" evidence="11">
    <location>
        <begin position="82"/>
        <end position="115"/>
    </location>
</feature>
<dbReference type="GO" id="GO:0042246">
    <property type="term" value="P:tissue regeneration"/>
    <property type="evidence" value="ECO:0007669"/>
    <property type="project" value="InterPro"/>
</dbReference>
<dbReference type="InterPro" id="IPR011990">
    <property type="entry name" value="TPR-like_helical_dom_sf"/>
</dbReference>
<evidence type="ECO:0000256" key="6">
    <source>
        <dbReference type="ARBA" id="ARBA00022889"/>
    </source>
</evidence>
<evidence type="ECO:0000256" key="10">
    <source>
        <dbReference type="ARBA" id="ARBA00040133"/>
    </source>
</evidence>
<keyword evidence="16" id="KW-1185">Reference proteome</keyword>
<evidence type="ECO:0000256" key="9">
    <source>
        <dbReference type="ARBA" id="ARBA00038275"/>
    </source>
</evidence>
<evidence type="ECO:0000256" key="1">
    <source>
        <dbReference type="ARBA" id="ARBA00004141"/>
    </source>
</evidence>
<dbReference type="InterPro" id="IPR019734">
    <property type="entry name" value="TPR_rpt"/>
</dbReference>
<dbReference type="Gene3D" id="1.25.40.10">
    <property type="entry name" value="Tetratricopeptide repeat domain"/>
    <property type="match status" value="1"/>
</dbReference>
<dbReference type="InterPro" id="IPR007007">
    <property type="entry name" value="Ninjurin"/>
</dbReference>
<evidence type="ECO:0000256" key="3">
    <source>
        <dbReference type="ARBA" id="ARBA00022692"/>
    </source>
</evidence>
<feature type="domain" description="RNA-polymerase II-associated protein 3-like C-terminal" evidence="14">
    <location>
        <begin position="294"/>
        <end position="381"/>
    </location>
</feature>
<dbReference type="Proteomes" id="UP001151699">
    <property type="component" value="Chromosome B"/>
</dbReference>
<dbReference type="InterPro" id="IPR025986">
    <property type="entry name" value="RPAP3-like_C"/>
</dbReference>
<gene>
    <name evidence="15" type="primary">NijA_1</name>
    <name evidence="15" type="ORF">Bhyg_05499</name>
</gene>
<comment type="subcellular location">
    <subcellularLocation>
        <location evidence="1">Membrane</location>
        <topology evidence="1">Multi-pass membrane protein</topology>
    </subcellularLocation>
</comment>
<evidence type="ECO:0000256" key="12">
    <source>
        <dbReference type="SAM" id="MobiDB-lite"/>
    </source>
</evidence>
<feature type="compositionally biased region" description="Basic and acidic residues" evidence="12">
    <location>
        <begin position="447"/>
        <end position="460"/>
    </location>
</feature>
<dbReference type="PANTHER" id="PTHR46423:SF1">
    <property type="entry name" value="RNA POLYMERASE II-ASSOCIATED PROTEIN 3"/>
    <property type="match status" value="1"/>
</dbReference>
<feature type="transmembrane region" description="Helical" evidence="13">
    <location>
        <begin position="601"/>
        <end position="621"/>
    </location>
</feature>
<evidence type="ECO:0000256" key="7">
    <source>
        <dbReference type="ARBA" id="ARBA00022989"/>
    </source>
</evidence>
<feature type="region of interest" description="Disordered" evidence="12">
    <location>
        <begin position="233"/>
        <end position="274"/>
    </location>
</feature>
<comment type="similarity">
    <text evidence="2">Belongs to the ninjurin family.</text>
</comment>